<dbReference type="Proteomes" id="UP000187209">
    <property type="component" value="Unassembled WGS sequence"/>
</dbReference>
<dbReference type="CDD" id="cd04301">
    <property type="entry name" value="NAT_SF"/>
    <property type="match status" value="1"/>
</dbReference>
<reference evidence="4 5" key="1">
    <citation type="submission" date="2016-11" db="EMBL/GenBank/DDBJ databases">
        <title>The macronuclear genome of Stentor coeruleus: a giant cell with tiny introns.</title>
        <authorList>
            <person name="Slabodnick M."/>
            <person name="Ruby J.G."/>
            <person name="Reiff S.B."/>
            <person name="Swart E.C."/>
            <person name="Gosai S."/>
            <person name="Prabakaran S."/>
            <person name="Witkowska E."/>
            <person name="Larue G.E."/>
            <person name="Fisher S."/>
            <person name="Freeman R.M."/>
            <person name="Gunawardena J."/>
            <person name="Chu W."/>
            <person name="Stover N.A."/>
            <person name="Gregory B.D."/>
            <person name="Nowacki M."/>
            <person name="Derisi J."/>
            <person name="Roy S.W."/>
            <person name="Marshall W.F."/>
            <person name="Sood P."/>
        </authorList>
    </citation>
    <scope>NUCLEOTIDE SEQUENCE [LARGE SCALE GENOMIC DNA]</scope>
    <source>
        <strain evidence="4">WM001</strain>
    </source>
</reference>
<accession>A0A1R2CH65</accession>
<name>A0A1R2CH65_9CILI</name>
<dbReference type="InterPro" id="IPR051646">
    <property type="entry name" value="NatB_acetyltransferase_subunit"/>
</dbReference>
<proteinExistence type="predicted"/>
<evidence type="ECO:0000313" key="4">
    <source>
        <dbReference type="EMBL" id="OMJ88343.1"/>
    </source>
</evidence>
<evidence type="ECO:0000256" key="1">
    <source>
        <dbReference type="ARBA" id="ARBA00022679"/>
    </source>
</evidence>
<comment type="caution">
    <text evidence="4">The sequence shown here is derived from an EMBL/GenBank/DDBJ whole genome shotgun (WGS) entry which is preliminary data.</text>
</comment>
<evidence type="ECO:0000256" key="2">
    <source>
        <dbReference type="ARBA" id="ARBA00023315"/>
    </source>
</evidence>
<dbReference type="AlphaFoldDB" id="A0A1R2CH65"/>
<sequence length="179" mass="20753">MTSLRCFSMLDLLKFNKVNLDILTETYNVSFYGKYLAKWPEYCKVAESPSGDIQGYVLGKVEGDKSNEEKKNWHGHVTAVTVAPSYRRQGLAKALMKYLEDTTIMHNGFFVDLFVRKSNEVAIGMYEGMGYRVYRTVVNYYSQPEEDAYDMRKAMPRDKDKVTLYTDRNCISPSELEFH</sequence>
<feature type="domain" description="N-acetyltransferase" evidence="3">
    <location>
        <begin position="2"/>
        <end position="156"/>
    </location>
</feature>
<organism evidence="4 5">
    <name type="scientific">Stentor coeruleus</name>
    <dbReference type="NCBI Taxonomy" id="5963"/>
    <lineage>
        <taxon>Eukaryota</taxon>
        <taxon>Sar</taxon>
        <taxon>Alveolata</taxon>
        <taxon>Ciliophora</taxon>
        <taxon>Postciliodesmatophora</taxon>
        <taxon>Heterotrichea</taxon>
        <taxon>Heterotrichida</taxon>
        <taxon>Stentoridae</taxon>
        <taxon>Stentor</taxon>
    </lineage>
</organism>
<keyword evidence="1" id="KW-0808">Transferase</keyword>
<dbReference type="PANTHER" id="PTHR45910:SF1">
    <property type="entry name" value="N-ALPHA-ACETYLTRANSFERASE 20"/>
    <property type="match status" value="1"/>
</dbReference>
<evidence type="ECO:0000313" key="5">
    <source>
        <dbReference type="Proteomes" id="UP000187209"/>
    </source>
</evidence>
<dbReference type="EMBL" id="MPUH01000153">
    <property type="protein sequence ID" value="OMJ88343.1"/>
    <property type="molecule type" value="Genomic_DNA"/>
</dbReference>
<dbReference type="GO" id="GO:0004596">
    <property type="term" value="F:protein-N-terminal amino-acid acetyltransferase activity"/>
    <property type="evidence" value="ECO:0007669"/>
    <property type="project" value="TreeGrafter"/>
</dbReference>
<gene>
    <name evidence="4" type="ORF">SteCoe_9758</name>
</gene>
<dbReference type="GO" id="GO:0031416">
    <property type="term" value="C:NatB complex"/>
    <property type="evidence" value="ECO:0007669"/>
    <property type="project" value="TreeGrafter"/>
</dbReference>
<dbReference type="Pfam" id="PF00583">
    <property type="entry name" value="Acetyltransf_1"/>
    <property type="match status" value="1"/>
</dbReference>
<dbReference type="Gene3D" id="3.40.630.30">
    <property type="match status" value="1"/>
</dbReference>
<dbReference type="OrthoDB" id="10264728at2759"/>
<dbReference type="SUPFAM" id="SSF55729">
    <property type="entry name" value="Acyl-CoA N-acyltransferases (Nat)"/>
    <property type="match status" value="1"/>
</dbReference>
<dbReference type="InterPro" id="IPR016181">
    <property type="entry name" value="Acyl_CoA_acyltransferase"/>
</dbReference>
<evidence type="ECO:0000259" key="3">
    <source>
        <dbReference type="PROSITE" id="PS51186"/>
    </source>
</evidence>
<dbReference type="PANTHER" id="PTHR45910">
    <property type="entry name" value="N-ALPHA-ACETYLTRANSFERASE 20"/>
    <property type="match status" value="1"/>
</dbReference>
<dbReference type="InterPro" id="IPR000182">
    <property type="entry name" value="GNAT_dom"/>
</dbReference>
<keyword evidence="2" id="KW-0012">Acyltransferase</keyword>
<keyword evidence="5" id="KW-1185">Reference proteome</keyword>
<dbReference type="PROSITE" id="PS51186">
    <property type="entry name" value="GNAT"/>
    <property type="match status" value="1"/>
</dbReference>
<protein>
    <recommendedName>
        <fullName evidence="3">N-acetyltransferase domain-containing protein</fullName>
    </recommendedName>
</protein>